<organism evidence="2 3">
    <name type="scientific">Halarcobacter mediterraneus</name>
    <dbReference type="NCBI Taxonomy" id="2023153"/>
    <lineage>
        <taxon>Bacteria</taxon>
        <taxon>Pseudomonadati</taxon>
        <taxon>Campylobacterota</taxon>
        <taxon>Epsilonproteobacteria</taxon>
        <taxon>Campylobacterales</taxon>
        <taxon>Arcobacteraceae</taxon>
        <taxon>Halarcobacter</taxon>
    </lineage>
</organism>
<dbReference type="EMBL" id="NXIE01000004">
    <property type="protein sequence ID" value="RXK12288.1"/>
    <property type="molecule type" value="Genomic_DNA"/>
</dbReference>
<dbReference type="PANTHER" id="PTHR13802">
    <property type="entry name" value="MUCIN 4-RELATED"/>
    <property type="match status" value="1"/>
</dbReference>
<dbReference type="RefSeq" id="WP_129062156.1">
    <property type="nucleotide sequence ID" value="NZ_NXIE01000004.1"/>
</dbReference>
<dbReference type="PROSITE" id="PS00330">
    <property type="entry name" value="HEMOLYSIN_CALCIUM"/>
    <property type="match status" value="1"/>
</dbReference>
<name>A0A4Q1AT41_9BACT</name>
<dbReference type="InterPro" id="IPR038255">
    <property type="entry name" value="PBS_linker_sf"/>
</dbReference>
<dbReference type="PANTHER" id="PTHR13802:SF59">
    <property type="entry name" value="SUSHI DOMAIN-CONTAINING PROTEIN 2"/>
    <property type="match status" value="1"/>
</dbReference>
<evidence type="ECO:0000259" key="1">
    <source>
        <dbReference type="SMART" id="SM00539"/>
    </source>
</evidence>
<dbReference type="InterPro" id="IPR051495">
    <property type="entry name" value="Epithelial_Barrier/Signaling"/>
</dbReference>
<sequence length="502" mass="54998">MANLINNLGGTFGFGENYLSRNDDSYSSYIDLSSIFENGINFFGETYTGLYVNNNGNVTFGYGLSNYTPTVIGGNFSNPIIAPFWADVDTRSTNWYDSDISDGYVTPSEGGTSQGTNLTWYDIDEVNKTFTVTWDDVGYFSRNTEKVNAFQLQLISTGNGNFDIVYRYEDINWTTGDASYGSNGLGGTVARAGFSAGDGLNYHEFYFSGDQNFMLNLDENQLTSSSESGVWKYSVNEGSVIGMGLENNDDTIIGTPSNDIMDGRSGNDILSGGLGDDTISGGEGDDILYGNEGNDSLIGGNGSNQLFGGDGIDSALYLGIRNTLDISSNDNGTFTVTSEDIEDILDSIELISFDDGDMSVDYAVEVRENQEEFARFYNALFQRLPDNEGLSYWVNDLIDTSLGGGGNTIQGAAQAFADSHEFQELYGNDVNNSEFINLLYQNILNRQADTGGYNYWLNEIGSTNDRGGMIVNFANSEEFINNTENEINQYLQEVPLDDYILI</sequence>
<dbReference type="Pfam" id="PF00353">
    <property type="entry name" value="HemolysinCabind"/>
    <property type="match status" value="2"/>
</dbReference>
<dbReference type="SUPFAM" id="SSF51120">
    <property type="entry name" value="beta-Roll"/>
    <property type="match status" value="1"/>
</dbReference>
<dbReference type="SMART" id="SM00539">
    <property type="entry name" value="NIDO"/>
    <property type="match status" value="1"/>
</dbReference>
<dbReference type="InterPro" id="IPR018511">
    <property type="entry name" value="Hemolysin-typ_Ca-bd_CS"/>
</dbReference>
<evidence type="ECO:0000313" key="2">
    <source>
        <dbReference type="EMBL" id="RXK12288.1"/>
    </source>
</evidence>
<dbReference type="OrthoDB" id="5360696at2"/>
<dbReference type="InterPro" id="IPR003886">
    <property type="entry name" value="NIDO_dom"/>
</dbReference>
<dbReference type="InterPro" id="IPR001343">
    <property type="entry name" value="Hemolysn_Ca-bd"/>
</dbReference>
<feature type="domain" description="NIDO" evidence="1">
    <location>
        <begin position="83"/>
        <end position="240"/>
    </location>
</feature>
<dbReference type="GO" id="GO:0007160">
    <property type="term" value="P:cell-matrix adhesion"/>
    <property type="evidence" value="ECO:0007669"/>
    <property type="project" value="InterPro"/>
</dbReference>
<dbReference type="Pfam" id="PF06119">
    <property type="entry name" value="NIDO"/>
    <property type="match status" value="1"/>
</dbReference>
<gene>
    <name evidence="2" type="ORF">CP965_11015</name>
</gene>
<dbReference type="Pfam" id="PF13946">
    <property type="entry name" value="DUF4214"/>
    <property type="match status" value="1"/>
</dbReference>
<dbReference type="GO" id="GO:0005509">
    <property type="term" value="F:calcium ion binding"/>
    <property type="evidence" value="ECO:0007669"/>
    <property type="project" value="InterPro"/>
</dbReference>
<accession>A0A4Q1AT41</accession>
<comment type="caution">
    <text evidence="2">The sequence shown here is derived from an EMBL/GenBank/DDBJ whole genome shotgun (WGS) entry which is preliminary data.</text>
</comment>
<dbReference type="Gene3D" id="1.10.3130.20">
    <property type="entry name" value="Phycobilisome linker domain"/>
    <property type="match status" value="1"/>
</dbReference>
<dbReference type="PRINTS" id="PR00313">
    <property type="entry name" value="CABNDNGRPT"/>
</dbReference>
<dbReference type="AlphaFoldDB" id="A0A4Q1AT41"/>
<dbReference type="Gene3D" id="2.150.10.10">
    <property type="entry name" value="Serralysin-like metalloprotease, C-terminal"/>
    <property type="match status" value="1"/>
</dbReference>
<dbReference type="InterPro" id="IPR025282">
    <property type="entry name" value="DUF4214"/>
</dbReference>
<protein>
    <recommendedName>
        <fullName evidence="1">NIDO domain-containing protein</fullName>
    </recommendedName>
</protein>
<evidence type="ECO:0000313" key="3">
    <source>
        <dbReference type="Proteomes" id="UP000289718"/>
    </source>
</evidence>
<keyword evidence="3" id="KW-1185">Reference proteome</keyword>
<dbReference type="InterPro" id="IPR011049">
    <property type="entry name" value="Serralysin-like_metalloprot_C"/>
</dbReference>
<reference evidence="2 3" key="1">
    <citation type="submission" date="2017-09" db="EMBL/GenBank/DDBJ databases">
        <title>Genomics of the genus Arcobacter.</title>
        <authorList>
            <person name="Perez-Cataluna A."/>
            <person name="Figueras M.J."/>
            <person name="Salas-Masso N."/>
        </authorList>
    </citation>
    <scope>NUCLEOTIDE SEQUENCE [LARGE SCALE GENOMIC DNA]</scope>
    <source>
        <strain evidence="2 3">F156-34</strain>
    </source>
</reference>
<dbReference type="Proteomes" id="UP000289718">
    <property type="component" value="Unassembled WGS sequence"/>
</dbReference>
<proteinExistence type="predicted"/>